<dbReference type="OrthoDB" id="1600994at2759"/>
<dbReference type="EMBL" id="CM017322">
    <property type="protein sequence ID" value="KAE8009204.1"/>
    <property type="molecule type" value="Genomic_DNA"/>
</dbReference>
<proteinExistence type="predicted"/>
<sequence>MGNIDDAVPFFGKGFNKIYPLVMVIYTPLIASNFFDRLIEYFGNWKIGKFLNESDDMDGFDPSGVIILQKERSGLEQGHKVGELIIPLARNFNNKVFTLNLEAVAQYDKDDAKLKATDVIEDGKRGQLKPLKEEALYEYGFDRESYREAINKKHTAGRDGNKQSSHMDLIGKNLTSTADASCKTQIIAAGPSSRLAETMKSGFQNFKSYIGAKSLIPLGLQVQEKKLDPHVSSPESLDEIFQRLKQPPVNHSGYGEDDCDDYLYGHGMDIRKMGPSRQFVTHCNTTHAVSANCPLMSSANQLVLPLRHLLKSGVFEANPLKSNALMVILQKHYGFVPTDSITYNFLKSEKVTGATKLQNHILEFSIDLPDVFGSLTRLHHFSANSNLFTGRLPTSLVNTPSLQMLNLNNNFLSGPINLNCSVVKNLVSPDLGTNLFHGPIPDSLSFCQRLTALNVARNNLNSELPNDFKNLQALIHLSVSNTSLVNISSTLGSLQHCRNLSMLVRTLNFHDEEMPDDLNLQFKNLRGLVLANCKLRSSIPRWLSGCNMLQLLDLSWNHLGGSIPSWI</sequence>
<keyword evidence="1" id="KW-0732">Signal</keyword>
<dbReference type="InterPro" id="IPR032675">
    <property type="entry name" value="LRR_dom_sf"/>
</dbReference>
<dbReference type="InterPro" id="IPR053211">
    <property type="entry name" value="DNA_repair-toleration"/>
</dbReference>
<dbReference type="Proteomes" id="UP000327013">
    <property type="component" value="Chromosome 2"/>
</dbReference>
<keyword evidence="3" id="KW-1185">Reference proteome</keyword>
<dbReference type="PANTHER" id="PTHR48060">
    <property type="entry name" value="DNA DAMAGE-REPAIR/TOLERATION PROTEIN DRT100"/>
    <property type="match status" value="1"/>
</dbReference>
<protein>
    <submittedName>
        <fullName evidence="2">Uncharacterized protein</fullName>
    </submittedName>
</protein>
<accession>A0A5N6QQ97</accession>
<dbReference type="Pfam" id="PF00560">
    <property type="entry name" value="LRR_1"/>
    <property type="match status" value="3"/>
</dbReference>
<name>A0A5N6QQ97_9ROSI</name>
<evidence type="ECO:0000313" key="3">
    <source>
        <dbReference type="Proteomes" id="UP000327013"/>
    </source>
</evidence>
<organism evidence="2 3">
    <name type="scientific">Carpinus fangiana</name>
    <dbReference type="NCBI Taxonomy" id="176857"/>
    <lineage>
        <taxon>Eukaryota</taxon>
        <taxon>Viridiplantae</taxon>
        <taxon>Streptophyta</taxon>
        <taxon>Embryophyta</taxon>
        <taxon>Tracheophyta</taxon>
        <taxon>Spermatophyta</taxon>
        <taxon>Magnoliopsida</taxon>
        <taxon>eudicotyledons</taxon>
        <taxon>Gunneridae</taxon>
        <taxon>Pentapetalae</taxon>
        <taxon>rosids</taxon>
        <taxon>fabids</taxon>
        <taxon>Fagales</taxon>
        <taxon>Betulaceae</taxon>
        <taxon>Carpinus</taxon>
    </lineage>
</organism>
<dbReference type="InterPro" id="IPR001611">
    <property type="entry name" value="Leu-rich_rpt"/>
</dbReference>
<dbReference type="PANTHER" id="PTHR48060:SF18">
    <property type="entry name" value="PROTEIN KINASE, PLANT-TYPE, PUTATIVE-RELATED"/>
    <property type="match status" value="1"/>
</dbReference>
<evidence type="ECO:0000313" key="2">
    <source>
        <dbReference type="EMBL" id="KAE8009204.1"/>
    </source>
</evidence>
<gene>
    <name evidence="2" type="ORF">FH972_005653</name>
</gene>
<dbReference type="Gene3D" id="3.80.10.10">
    <property type="entry name" value="Ribonuclease Inhibitor"/>
    <property type="match status" value="1"/>
</dbReference>
<dbReference type="AlphaFoldDB" id="A0A5N6QQ97"/>
<dbReference type="SUPFAM" id="SSF52058">
    <property type="entry name" value="L domain-like"/>
    <property type="match status" value="1"/>
</dbReference>
<evidence type="ECO:0000256" key="1">
    <source>
        <dbReference type="ARBA" id="ARBA00022729"/>
    </source>
</evidence>
<reference evidence="2 3" key="1">
    <citation type="submission" date="2019-06" db="EMBL/GenBank/DDBJ databases">
        <title>A chromosomal-level reference genome of Carpinus fangiana (Coryloideae, Betulaceae).</title>
        <authorList>
            <person name="Yang X."/>
            <person name="Wang Z."/>
            <person name="Zhang L."/>
            <person name="Hao G."/>
            <person name="Liu J."/>
            <person name="Yang Y."/>
        </authorList>
    </citation>
    <scope>NUCLEOTIDE SEQUENCE [LARGE SCALE GENOMIC DNA]</scope>
    <source>
        <strain evidence="2">Cfa_2016G</strain>
        <tissue evidence="2">Leaf</tissue>
    </source>
</reference>